<evidence type="ECO:0000256" key="4">
    <source>
        <dbReference type="ARBA" id="ARBA00022989"/>
    </source>
</evidence>
<feature type="chain" id="PRO_5012714622" description="Ionotropic glutamate receptor C-terminal domain-containing protein" evidence="9">
    <location>
        <begin position="25"/>
        <end position="1758"/>
    </location>
</feature>
<dbReference type="OrthoDB" id="7696986at2759"/>
<dbReference type="STRING" id="543379.A0A232ETL7"/>
<protein>
    <recommendedName>
        <fullName evidence="12">Ionotropic glutamate receptor C-terminal domain-containing protein</fullName>
    </recommendedName>
</protein>
<comment type="caution">
    <text evidence="10">The sequence shown here is derived from an EMBL/GenBank/DDBJ whole genome shotgun (WGS) entry which is preliminary data.</text>
</comment>
<reference evidence="10 11" key="1">
    <citation type="journal article" date="2017" name="Curr. Biol.">
        <title>The Evolution of Venom by Co-option of Single-Copy Genes.</title>
        <authorList>
            <person name="Martinson E.O."/>
            <person name="Mrinalini"/>
            <person name="Kelkar Y.D."/>
            <person name="Chang C.H."/>
            <person name="Werren J.H."/>
        </authorList>
    </citation>
    <scope>NUCLEOTIDE SEQUENCE [LARGE SCALE GENOMIC DNA]</scope>
    <source>
        <strain evidence="10 11">Alberta</strain>
        <tissue evidence="10">Whole body</tissue>
    </source>
</reference>
<evidence type="ECO:0000256" key="9">
    <source>
        <dbReference type="SAM" id="SignalP"/>
    </source>
</evidence>
<keyword evidence="4 8" id="KW-1133">Transmembrane helix</keyword>
<evidence type="ECO:0000256" key="6">
    <source>
        <dbReference type="ARBA" id="ARBA00023170"/>
    </source>
</evidence>
<accession>A0A232ETL7</accession>
<evidence type="ECO:0000256" key="1">
    <source>
        <dbReference type="ARBA" id="ARBA00004651"/>
    </source>
</evidence>
<feature type="transmembrane region" description="Helical" evidence="8">
    <location>
        <begin position="982"/>
        <end position="1000"/>
    </location>
</feature>
<dbReference type="EMBL" id="NNAY01002263">
    <property type="protein sequence ID" value="OXU21692.1"/>
    <property type="molecule type" value="Genomic_DNA"/>
</dbReference>
<name>A0A232ETL7_9HYME</name>
<gene>
    <name evidence="10" type="ORF">TSAR_016954</name>
</gene>
<keyword evidence="6" id="KW-0675">Receptor</keyword>
<feature type="transmembrane region" description="Helical" evidence="8">
    <location>
        <begin position="596"/>
        <end position="615"/>
    </location>
</feature>
<feature type="transmembrane region" description="Helical" evidence="8">
    <location>
        <begin position="376"/>
        <end position="393"/>
    </location>
</feature>
<dbReference type="PANTHER" id="PTHR42643">
    <property type="entry name" value="IONOTROPIC RECEPTOR 20A-RELATED"/>
    <property type="match status" value="1"/>
</dbReference>
<feature type="transmembrane region" description="Helical" evidence="8">
    <location>
        <begin position="399"/>
        <end position="417"/>
    </location>
</feature>
<keyword evidence="7" id="KW-0325">Glycoprotein</keyword>
<dbReference type="PANTHER" id="PTHR42643:SF24">
    <property type="entry name" value="IONOTROPIC RECEPTOR 60A"/>
    <property type="match status" value="1"/>
</dbReference>
<evidence type="ECO:0000256" key="5">
    <source>
        <dbReference type="ARBA" id="ARBA00023136"/>
    </source>
</evidence>
<keyword evidence="11" id="KW-1185">Reference proteome</keyword>
<evidence type="ECO:0000256" key="7">
    <source>
        <dbReference type="ARBA" id="ARBA00023180"/>
    </source>
</evidence>
<evidence type="ECO:0000256" key="3">
    <source>
        <dbReference type="ARBA" id="ARBA00022692"/>
    </source>
</evidence>
<keyword evidence="3 8" id="KW-0812">Transmembrane</keyword>
<evidence type="ECO:0000313" key="11">
    <source>
        <dbReference type="Proteomes" id="UP000215335"/>
    </source>
</evidence>
<keyword evidence="5 8" id="KW-0472">Membrane</keyword>
<dbReference type="InterPro" id="IPR052192">
    <property type="entry name" value="Insect_Ionotropic_Sensory_Rcpt"/>
</dbReference>
<dbReference type="Proteomes" id="UP000215335">
    <property type="component" value="Unassembled WGS sequence"/>
</dbReference>
<feature type="transmembrane region" description="Helical" evidence="8">
    <location>
        <begin position="929"/>
        <end position="946"/>
    </location>
</feature>
<evidence type="ECO:0008006" key="12">
    <source>
        <dbReference type="Google" id="ProtNLM"/>
    </source>
</evidence>
<dbReference type="SUPFAM" id="SSF53850">
    <property type="entry name" value="Periplasmic binding protein-like II"/>
    <property type="match status" value="3"/>
</dbReference>
<evidence type="ECO:0000313" key="10">
    <source>
        <dbReference type="EMBL" id="OXU21692.1"/>
    </source>
</evidence>
<keyword evidence="9" id="KW-0732">Signal</keyword>
<feature type="transmembrane region" description="Helical" evidence="8">
    <location>
        <begin position="1731"/>
        <end position="1754"/>
    </location>
</feature>
<evidence type="ECO:0000256" key="8">
    <source>
        <dbReference type="SAM" id="Phobius"/>
    </source>
</evidence>
<sequence length="1758" mass="203970">MRVRSYSSMSKHLVLFLLLKIASAHKAIVCRNLETEAFCRSTISIADALKPFQIVLILDNVFHQNTIEARFTRKCIFEGYPIITLDFHGLEKLKPVMDFTTFGTPRSSTLFVTLSSNHPRVGDTFSELSRVLESYSKIWSKPIRPLWLNIFFNQNDEAPPSLQDFLRYSWKLKFLDLTILESRNFSQMIVHHYNPFTDCYTWEAYNDTLSTEMNLFPDKLHDMHGYRLRTIFLHEPPTLYLKTNSTGHLIDLSGTDYWNVQIVAKIINFTLVSMPTYADDYVNDLKRQSFAKMEQDIHSGVIDFSGNQFYQSQSKNESVERSYSFRPESQCAFLPLQMTRKLNMPYTPQLIMFTGLYILILRLASKGMRFNRQLWTWVYLIKLIVGVPVFFHPRALAERVLMGCLIMISLFYLSDFYSKITDMQLTFTIIPIEGFKDLDQSQLIPLVYPMFLNWTFKTYDEDRKIMQSLKSKAEPWNNPESCADHMISKNESVFCILPETLGKIMVEKFHSNSHPYSRRRIQMMEPCFLIAWKSYVFTPGSPYVDKFDKVLINVIESGLMAAWKQWSKPRKMPFENHFSNKQKATNSRRLKRQMTLVISIGTMASVSVFIAEIIVCRMKIKCLYPFERLINDIIDEMNPYQILLLVNATNHRSIRQTMYVQKFLAQDFPTTTIDFQHMSSLSDIMDYPTFGSPRGSTLFVLLHTSILDNEILDLAELNYVLDDYVEAQSRAMRPRWLTVLVNSECGSNPNIELFLREAWKKKFLDFTVLEMLYDEQDVVLHYYNPFKDAYEVCAYSENVSLFPDKLHDINGYPLTTIFLHEPPRAYVTRNSSGHIISVNGSDYWVIKTTSEVLNFTVITEPTFANDYSGFYNRTHVIEAIQNGELDLVGNQIYMWVNQYLERSMVLAPDAFCALVPNIFTSRGGLSQNFYYGMGFSTLYIASLVWITRLLRFDRNIWTWDNLLQIILGCSNTRRPRGFSERLVLASIMIVSVTYTTVYYARITDKNLKTMAPIPFNSYRDLDRSSLIPLVYGPFFNYTFADYRKNKYIRNLKNRAQIWHDLNICIEEMMRNRSVVCILPEALGLSMVDLYREHDGKTKLRVMNPCFYVTLRGFAYTPGSPYVDKFDKLFVRIKEAGLQDWWDALAKPRVTGYDKEDTSERDAVRERIHITMIFGSFKNENFSNGRKFMNEAGDVRSINRISSDIIRRKATKIVDTSFLDINKYCHSNKRLRYNPRYTTYFIALIMGDSVDSHLSDSVFHYFDSTLHFIIKLSPSTTRPYYLVVIDTDKIFPRQVIEKMLLYAWSVKFLDITILQFSSEDSAGCSGNFVQHTYNPFTKSYSTNCFASSWSSLFPDKLRDMHKHPLKISLIRRAPWMDFDRDSSGHAVNFSGSDYRLLHIYAQSMNFSIEPVALDVVGYAEPLYPNSSLNLLYSIFNGDIDFSGNNVYLHMSSVDYEHHQGEQSNSAWIDDYVVLVPSHPTPQWNFDFDVVYLLLSVLGQVVVLYLLAKRCKFDPRQWQAHVILQFLLGNPAPRTPGRSIERVCFICLFILSQHFSASIYARLARMSLNRLDLGPFHTLDDLVNSDLVVEAHKFNADITFNHYESSDDLLYKLSFKVKRVNAVVYCPEKILTGKVACLIDKSIAQAAVRKYSRHKGPPRMKILNHVFWSAPKGTIFSSASPYVPRYNWIQMIVHESGLWSMHSPRGRRTSGKKVVVEYLTDDMSGHFLRGKLIALYCSGCAIAVIAFLSESIVYYVEKNC</sequence>
<feature type="transmembrane region" description="Helical" evidence="8">
    <location>
        <begin position="346"/>
        <end position="364"/>
    </location>
</feature>
<proteinExistence type="predicted"/>
<evidence type="ECO:0000256" key="2">
    <source>
        <dbReference type="ARBA" id="ARBA00022475"/>
    </source>
</evidence>
<keyword evidence="2" id="KW-1003">Cell membrane</keyword>
<dbReference type="GO" id="GO:0005886">
    <property type="term" value="C:plasma membrane"/>
    <property type="evidence" value="ECO:0007669"/>
    <property type="project" value="UniProtKB-SubCell"/>
</dbReference>
<organism evidence="10 11">
    <name type="scientific">Trichomalopsis sarcophagae</name>
    <dbReference type="NCBI Taxonomy" id="543379"/>
    <lineage>
        <taxon>Eukaryota</taxon>
        <taxon>Metazoa</taxon>
        <taxon>Ecdysozoa</taxon>
        <taxon>Arthropoda</taxon>
        <taxon>Hexapoda</taxon>
        <taxon>Insecta</taxon>
        <taxon>Pterygota</taxon>
        <taxon>Neoptera</taxon>
        <taxon>Endopterygota</taxon>
        <taxon>Hymenoptera</taxon>
        <taxon>Apocrita</taxon>
        <taxon>Proctotrupomorpha</taxon>
        <taxon>Chalcidoidea</taxon>
        <taxon>Pteromalidae</taxon>
        <taxon>Pteromalinae</taxon>
        <taxon>Trichomalopsis</taxon>
    </lineage>
</organism>
<feature type="signal peptide" evidence="9">
    <location>
        <begin position="1"/>
        <end position="24"/>
    </location>
</feature>
<comment type="subcellular location">
    <subcellularLocation>
        <location evidence="1">Cell membrane</location>
        <topology evidence="1">Multi-pass membrane protein</topology>
    </subcellularLocation>
</comment>